<gene>
    <name evidence="1" type="ORF">EZS28_041069</name>
</gene>
<evidence type="ECO:0000313" key="1">
    <source>
        <dbReference type="EMBL" id="KAA6363404.1"/>
    </source>
</evidence>
<protein>
    <submittedName>
        <fullName evidence="1">Uncharacterized protein</fullName>
    </submittedName>
</protein>
<accession>A0A5J4TYT9</accession>
<sequence length="184" mass="21422">MYKAYDMNRMHFIQCDTDSLTWAISGNSNRGPEQLFEAVIKDQQFYDRYKDCVYTDNGMKQILHLAANITLAFETLDSLGINWKSIWKIIYEADHLTQAQQDRVYELLLQNYDQTDQQISEAAINMQNQLTHLARSNNGGIMKFPQFISNMKITQSRPEQDVLINKADDIQLGGKRSWEIDLVF</sequence>
<organism evidence="1 2">
    <name type="scientific">Streblomastix strix</name>
    <dbReference type="NCBI Taxonomy" id="222440"/>
    <lineage>
        <taxon>Eukaryota</taxon>
        <taxon>Metamonada</taxon>
        <taxon>Preaxostyla</taxon>
        <taxon>Oxymonadida</taxon>
        <taxon>Streblomastigidae</taxon>
        <taxon>Streblomastix</taxon>
    </lineage>
</organism>
<reference evidence="1 2" key="1">
    <citation type="submission" date="2019-03" db="EMBL/GenBank/DDBJ databases">
        <title>Single cell metagenomics reveals metabolic interactions within the superorganism composed of flagellate Streblomastix strix and complex community of Bacteroidetes bacteria on its surface.</title>
        <authorList>
            <person name="Treitli S.C."/>
            <person name="Kolisko M."/>
            <person name="Husnik F."/>
            <person name="Keeling P."/>
            <person name="Hampl V."/>
        </authorList>
    </citation>
    <scope>NUCLEOTIDE SEQUENCE [LARGE SCALE GENOMIC DNA]</scope>
    <source>
        <strain evidence="1">ST1C</strain>
    </source>
</reference>
<proteinExistence type="predicted"/>
<comment type="caution">
    <text evidence="1">The sequence shown here is derived from an EMBL/GenBank/DDBJ whole genome shotgun (WGS) entry which is preliminary data.</text>
</comment>
<dbReference type="Proteomes" id="UP000324800">
    <property type="component" value="Unassembled WGS sequence"/>
</dbReference>
<feature type="non-terminal residue" evidence="1">
    <location>
        <position position="184"/>
    </location>
</feature>
<dbReference type="AlphaFoldDB" id="A0A5J4TYT9"/>
<name>A0A5J4TYT9_9EUKA</name>
<dbReference type="EMBL" id="SNRW01022958">
    <property type="protein sequence ID" value="KAA6363404.1"/>
    <property type="molecule type" value="Genomic_DNA"/>
</dbReference>
<evidence type="ECO:0000313" key="2">
    <source>
        <dbReference type="Proteomes" id="UP000324800"/>
    </source>
</evidence>
<dbReference type="OrthoDB" id="108321at2759"/>